<proteinExistence type="predicted"/>
<reference evidence="3 4" key="1">
    <citation type="submission" date="2019-03" db="EMBL/GenBank/DDBJ databases">
        <title>Sequencing the genomes of 1000 actinobacteria strains.</title>
        <authorList>
            <person name="Klenk H.-P."/>
        </authorList>
    </citation>
    <scope>NUCLEOTIDE SEQUENCE [LARGE SCALE GENOMIC DNA]</scope>
    <source>
        <strain evidence="3 4">DSM 44969</strain>
    </source>
</reference>
<protein>
    <recommendedName>
        <fullName evidence="5">Magnesium transporter NIPA</fullName>
    </recommendedName>
</protein>
<keyword evidence="2" id="KW-0732">Signal</keyword>
<dbReference type="Proteomes" id="UP000295560">
    <property type="component" value="Unassembled WGS sequence"/>
</dbReference>
<gene>
    <name evidence="3" type="ORF">EV378_5700</name>
</gene>
<feature type="chain" id="PRO_5038451659" description="Magnesium transporter NIPA" evidence="2">
    <location>
        <begin position="22"/>
        <end position="291"/>
    </location>
</feature>
<feature type="transmembrane region" description="Helical" evidence="1">
    <location>
        <begin position="225"/>
        <end position="245"/>
    </location>
</feature>
<dbReference type="OrthoDB" id="4382070at2"/>
<keyword evidence="1" id="KW-0472">Membrane</keyword>
<keyword evidence="4" id="KW-1185">Reference proteome</keyword>
<name>A0A4R1HPN5_PSEEN</name>
<evidence type="ECO:0000313" key="3">
    <source>
        <dbReference type="EMBL" id="TCK21709.1"/>
    </source>
</evidence>
<organism evidence="3 4">
    <name type="scientific">Pseudonocardia endophytica</name>
    <dbReference type="NCBI Taxonomy" id="401976"/>
    <lineage>
        <taxon>Bacteria</taxon>
        <taxon>Bacillati</taxon>
        <taxon>Actinomycetota</taxon>
        <taxon>Actinomycetes</taxon>
        <taxon>Pseudonocardiales</taxon>
        <taxon>Pseudonocardiaceae</taxon>
        <taxon>Pseudonocardia</taxon>
    </lineage>
</organism>
<accession>A0A4R1HPN5</accession>
<feature type="signal peptide" evidence="2">
    <location>
        <begin position="1"/>
        <end position="21"/>
    </location>
</feature>
<dbReference type="EMBL" id="SMFZ01000002">
    <property type="protein sequence ID" value="TCK21709.1"/>
    <property type="molecule type" value="Genomic_DNA"/>
</dbReference>
<dbReference type="PANTHER" id="PTHR40761">
    <property type="entry name" value="CONSERVED INTEGRAL MEMBRANE ALANINE VALINE AND LEUCINE RICH PROTEIN-RELATED"/>
    <property type="match status" value="1"/>
</dbReference>
<keyword evidence="1" id="KW-0812">Transmembrane</keyword>
<feature type="transmembrane region" description="Helical" evidence="1">
    <location>
        <begin position="162"/>
        <end position="184"/>
    </location>
</feature>
<evidence type="ECO:0000256" key="2">
    <source>
        <dbReference type="SAM" id="SignalP"/>
    </source>
</evidence>
<evidence type="ECO:0000313" key="4">
    <source>
        <dbReference type="Proteomes" id="UP000295560"/>
    </source>
</evidence>
<keyword evidence="1" id="KW-1133">Transmembrane helix</keyword>
<comment type="caution">
    <text evidence="3">The sequence shown here is derived from an EMBL/GenBank/DDBJ whole genome shotgun (WGS) entry which is preliminary data.</text>
</comment>
<feature type="transmembrane region" description="Helical" evidence="1">
    <location>
        <begin position="190"/>
        <end position="213"/>
    </location>
</feature>
<feature type="transmembrane region" description="Helical" evidence="1">
    <location>
        <begin position="257"/>
        <end position="275"/>
    </location>
</feature>
<dbReference type="RefSeq" id="WP_132430427.1">
    <property type="nucleotide sequence ID" value="NZ_SMFZ01000002.1"/>
</dbReference>
<feature type="transmembrane region" description="Helical" evidence="1">
    <location>
        <begin position="135"/>
        <end position="155"/>
    </location>
</feature>
<sequence length="291" mass="29402">MTIVAAFLGLLAAALFAVASAAQQRAAADVPDEAARGLGLMRTLIRRPLWWVGTLGDGGGFVAQAAALGLGSLLLVQPLLVTTLLFALPLSARWAGRPLSRSDGGWALVLVVALAVFVVVGEPTAGADRASPERWFPAVVAIVVVLAGCLVGAALRRGTVRAVLLATCTALMYGATAALIKGVVSLLDDGVLAVLTAWETWALIVVVTVGTLLQQSAFQAGALGASLPIVTVGEPVVAVVLGIAVLDEQVQSSGAEWVLIAVIAVVMAVATAALARSSARATPATPARVPG</sequence>
<dbReference type="AlphaFoldDB" id="A0A4R1HPN5"/>
<evidence type="ECO:0000256" key="1">
    <source>
        <dbReference type="SAM" id="Phobius"/>
    </source>
</evidence>
<evidence type="ECO:0008006" key="5">
    <source>
        <dbReference type="Google" id="ProtNLM"/>
    </source>
</evidence>
<dbReference type="PANTHER" id="PTHR40761:SF1">
    <property type="entry name" value="CONSERVED INTEGRAL MEMBRANE ALANINE VALINE AND LEUCINE RICH PROTEIN-RELATED"/>
    <property type="match status" value="1"/>
</dbReference>
<feature type="transmembrane region" description="Helical" evidence="1">
    <location>
        <begin position="65"/>
        <end position="92"/>
    </location>
</feature>
<dbReference type="NCBIfam" id="NF038012">
    <property type="entry name" value="DMT_1"/>
    <property type="match status" value="1"/>
</dbReference>
<feature type="transmembrane region" description="Helical" evidence="1">
    <location>
        <begin position="104"/>
        <end position="123"/>
    </location>
</feature>